<dbReference type="AlphaFoldDB" id="A0A1N7MWK7"/>
<dbReference type="EMBL" id="FTOD01000007">
    <property type="protein sequence ID" value="SIS90408.1"/>
    <property type="molecule type" value="Genomic_DNA"/>
</dbReference>
<keyword evidence="2" id="KW-1185">Reference proteome</keyword>
<dbReference type="Proteomes" id="UP000186795">
    <property type="component" value="Unassembled WGS sequence"/>
</dbReference>
<evidence type="ECO:0000313" key="1">
    <source>
        <dbReference type="EMBL" id="SIS90408.1"/>
    </source>
</evidence>
<reference evidence="2" key="1">
    <citation type="submission" date="2017-01" db="EMBL/GenBank/DDBJ databases">
        <authorList>
            <person name="Varghese N."/>
            <person name="Submissions S."/>
        </authorList>
    </citation>
    <scope>NUCLEOTIDE SEQUENCE [LARGE SCALE GENOMIC DNA]</scope>
    <source>
        <strain evidence="2">DSM 45196</strain>
    </source>
</reference>
<dbReference type="OrthoDB" id="2607708at2"/>
<proteinExistence type="predicted"/>
<gene>
    <name evidence="1" type="ORF">SAMN05421790_10795</name>
</gene>
<protein>
    <recommendedName>
        <fullName evidence="3">Phage ABA sandwich domain-containing protein</fullName>
    </recommendedName>
</protein>
<evidence type="ECO:0008006" key="3">
    <source>
        <dbReference type="Google" id="ProtNLM"/>
    </source>
</evidence>
<evidence type="ECO:0000313" key="2">
    <source>
        <dbReference type="Proteomes" id="UP000186795"/>
    </source>
</evidence>
<sequence>MWLSAFFAKELKKSGFKSPYYQEYGPSPTDIYYYQGEAWCLGGRVEPVQEKADLLVSKDIYEKGVWWPTVDDLLEWLDHYGFYYRIDHFEPGKCRVKIYGEERKYLFTIESGTIEVTLYYAIKKILEGHYLEESDNNRG</sequence>
<dbReference type="RefSeq" id="WP_076525310.1">
    <property type="nucleotide sequence ID" value="NZ_CP048103.1"/>
</dbReference>
<organism evidence="1 2">
    <name type="scientific">Kroppenstedtia eburnea</name>
    <dbReference type="NCBI Taxonomy" id="714067"/>
    <lineage>
        <taxon>Bacteria</taxon>
        <taxon>Bacillati</taxon>
        <taxon>Bacillota</taxon>
        <taxon>Bacilli</taxon>
        <taxon>Bacillales</taxon>
        <taxon>Thermoactinomycetaceae</taxon>
        <taxon>Kroppenstedtia</taxon>
    </lineage>
</organism>
<name>A0A1N7MWK7_9BACL</name>
<accession>A0A1N7MWK7</accession>